<dbReference type="InterPro" id="IPR001079">
    <property type="entry name" value="Galectin_CRD"/>
</dbReference>
<name>A0A5F7ZLP9_MACMU</name>
<keyword evidence="5" id="KW-1185">Reference proteome</keyword>
<reference evidence="5" key="1">
    <citation type="journal article" date="2007" name="Science">
        <title>Evolutionary and biomedical insights from the rhesus macaque genome.</title>
        <authorList>
            <person name="Gibbs R.A."/>
            <person name="Rogers J."/>
            <person name="Katze M.G."/>
            <person name="Bumgarner R."/>
            <person name="Weinstock G.M."/>
            <person name="Mardis E.R."/>
            <person name="Remington K.A."/>
            <person name="Strausberg R.L."/>
            <person name="Venter J.C."/>
            <person name="Wilson R.K."/>
            <person name="Batzer M.A."/>
            <person name="Bustamante C.D."/>
            <person name="Eichler E.E."/>
            <person name="Hahn M.W."/>
            <person name="Hardison R.C."/>
            <person name="Makova K.D."/>
            <person name="Miller W."/>
            <person name="Milosavljevic A."/>
            <person name="Palermo R.E."/>
            <person name="Siepel A."/>
            <person name="Sikela J.M."/>
            <person name="Attaway T."/>
            <person name="Bell S."/>
            <person name="Bernard K.E."/>
            <person name="Buhay C.J."/>
            <person name="Chandrabose M.N."/>
            <person name="Dao M."/>
            <person name="Davis C."/>
            <person name="Delehaunty K.D."/>
            <person name="Ding Y."/>
            <person name="Dinh H.H."/>
            <person name="Dugan-Rocha S."/>
            <person name="Fulton L.A."/>
            <person name="Gabisi R.A."/>
            <person name="Garner T.T."/>
            <person name="Godfrey J."/>
            <person name="Hawes A.C."/>
            <person name="Hernandez J."/>
            <person name="Hines S."/>
            <person name="Holder M."/>
            <person name="Hume J."/>
            <person name="Jhangiani S.N."/>
            <person name="Joshi V."/>
            <person name="Khan Z.M."/>
            <person name="Kirkness E.F."/>
            <person name="Cree A."/>
            <person name="Fowler R.G."/>
            <person name="Lee S."/>
            <person name="Lewis L.R."/>
            <person name="Li Z."/>
            <person name="Liu Y.-S."/>
            <person name="Moore S.M."/>
            <person name="Muzny D."/>
            <person name="Nazareth L.V."/>
            <person name="Ngo D.N."/>
            <person name="Okwuonu G.O."/>
            <person name="Pai G."/>
            <person name="Parker D."/>
            <person name="Paul H.A."/>
            <person name="Pfannkoch C."/>
            <person name="Pohl C.S."/>
            <person name="Rogers Y.-H.C."/>
            <person name="Ruiz S.J."/>
            <person name="Sabo A."/>
            <person name="Santibanez J."/>
            <person name="Schneider B.W."/>
            <person name="Smith S.M."/>
            <person name="Sodergren E."/>
            <person name="Svatek A.F."/>
            <person name="Utterback T.R."/>
            <person name="Vattathil S."/>
            <person name="Warren W."/>
            <person name="White C.S."/>
            <person name="Chinwalla A.T."/>
            <person name="Feng Y."/>
            <person name="Halpern A.L."/>
            <person name="Hillier L.W."/>
            <person name="Huang X."/>
            <person name="Minx P."/>
            <person name="Nelson J.O."/>
            <person name="Pepin K.H."/>
            <person name="Qin X."/>
            <person name="Sutton G.G."/>
            <person name="Venter E."/>
            <person name="Walenz B.P."/>
            <person name="Wallis J.W."/>
            <person name="Worley K.C."/>
            <person name="Yang S.-P."/>
            <person name="Jones S.M."/>
            <person name="Marra M.A."/>
            <person name="Rocchi M."/>
            <person name="Schein J.E."/>
            <person name="Baertsch R."/>
            <person name="Clarke L."/>
            <person name="Csuros M."/>
            <person name="Glasscock J."/>
            <person name="Harris R.A."/>
            <person name="Havlak P."/>
            <person name="Jackson A.R."/>
            <person name="Jiang H."/>
            <person name="Liu Y."/>
            <person name="Messina D.N."/>
            <person name="Shen Y."/>
            <person name="Song H.X.-Z."/>
            <person name="Wylie T."/>
            <person name="Zhang L."/>
            <person name="Birney E."/>
            <person name="Han K."/>
            <person name="Konkel M.K."/>
            <person name="Lee J."/>
            <person name="Smit A.F.A."/>
            <person name="Ullmer B."/>
            <person name="Wang H."/>
            <person name="Xing J."/>
            <person name="Burhans R."/>
            <person name="Cheng Z."/>
            <person name="Karro J.E."/>
            <person name="Ma J."/>
            <person name="Raney B."/>
            <person name="She X."/>
            <person name="Cox M.J."/>
            <person name="Demuth J.P."/>
            <person name="Dumas L.J."/>
            <person name="Han S.-G."/>
            <person name="Hopkins J."/>
            <person name="Karimpour-Fard A."/>
            <person name="Kim Y.H."/>
            <person name="Pollack J.R."/>
            <person name="Vinar T."/>
            <person name="Addo-Quaye C."/>
            <person name="Degenhardt J."/>
            <person name="Denby A."/>
            <person name="Hubisz M.J."/>
            <person name="Indap A."/>
            <person name="Kosiol C."/>
            <person name="Lahn B.T."/>
            <person name="Lawson H.A."/>
            <person name="Marklein A."/>
            <person name="Nielsen R."/>
            <person name="Vallender E.J."/>
            <person name="Clark A.G."/>
            <person name="Ferguson B."/>
            <person name="Hernandez R.D."/>
            <person name="Hirani K."/>
            <person name="Kehrer-Sawatzki H."/>
            <person name="Kolb J."/>
            <person name="Patil S."/>
            <person name="Pu L.-L."/>
            <person name="Ren Y."/>
            <person name="Smith D.G."/>
            <person name="Wheeler D.A."/>
            <person name="Schenck I."/>
            <person name="Ball E.V."/>
            <person name="Chen R."/>
            <person name="Cooper D.N."/>
            <person name="Giardine B."/>
            <person name="Hsu F."/>
            <person name="Kent W.J."/>
            <person name="Lesk A."/>
            <person name="Nelson D.L."/>
            <person name="O'brien W.E."/>
            <person name="Pruefer K."/>
            <person name="Stenson P.D."/>
            <person name="Wallace J.C."/>
            <person name="Ke H."/>
            <person name="Liu X.-M."/>
            <person name="Wang P."/>
            <person name="Xiang A.P."/>
            <person name="Yang F."/>
            <person name="Barber G.P."/>
            <person name="Haussler D."/>
            <person name="Karolchik D."/>
            <person name="Kern A.D."/>
            <person name="Kuhn R.M."/>
            <person name="Smith K.E."/>
            <person name="Zwieg A.S."/>
        </authorList>
    </citation>
    <scope>NUCLEOTIDE SEQUENCE [LARGE SCALE GENOMIC DNA]</scope>
    <source>
        <strain evidence="5">17573</strain>
    </source>
</reference>
<feature type="domain" description="Galectin" evidence="3">
    <location>
        <begin position="94"/>
        <end position="221"/>
    </location>
</feature>
<reference evidence="4" key="3">
    <citation type="submission" date="2025-08" db="UniProtKB">
        <authorList>
            <consortium name="Ensembl"/>
        </authorList>
    </citation>
    <scope>IDENTIFICATION</scope>
    <source>
        <strain evidence="4">17573</strain>
    </source>
</reference>
<proteinExistence type="predicted"/>
<reference evidence="4" key="4">
    <citation type="submission" date="2025-09" db="UniProtKB">
        <authorList>
            <consortium name="Ensembl"/>
        </authorList>
    </citation>
    <scope>IDENTIFICATION</scope>
    <source>
        <strain evidence="4">17573</strain>
    </source>
</reference>
<dbReference type="SMART" id="SM00908">
    <property type="entry name" value="Gal-bind_lectin"/>
    <property type="match status" value="1"/>
</dbReference>
<organism evidence="4 5">
    <name type="scientific">Macaca mulatta</name>
    <name type="common">Rhesus macaque</name>
    <dbReference type="NCBI Taxonomy" id="9544"/>
    <lineage>
        <taxon>Eukaryota</taxon>
        <taxon>Metazoa</taxon>
        <taxon>Chordata</taxon>
        <taxon>Craniata</taxon>
        <taxon>Vertebrata</taxon>
        <taxon>Euteleostomi</taxon>
        <taxon>Mammalia</taxon>
        <taxon>Eutheria</taxon>
        <taxon>Euarchontoglires</taxon>
        <taxon>Primates</taxon>
        <taxon>Haplorrhini</taxon>
        <taxon>Catarrhini</taxon>
        <taxon>Cercopithecidae</taxon>
        <taxon>Cercopithecinae</taxon>
        <taxon>Macaca</taxon>
    </lineage>
</organism>
<dbReference type="ExpressionAtlas" id="A0A5F7ZLP9">
    <property type="expression patterns" value="baseline and differential"/>
</dbReference>
<evidence type="ECO:0000256" key="1">
    <source>
        <dbReference type="ARBA" id="ARBA00022734"/>
    </source>
</evidence>
<dbReference type="Ensembl" id="ENSMMUT00000099592.1">
    <property type="protein sequence ID" value="ENSMMUP00000066557.1"/>
    <property type="gene ID" value="ENSMMUG00000063758.1"/>
</dbReference>
<keyword evidence="1 2" id="KW-0430">Lectin</keyword>
<gene>
    <name evidence="4 6" type="primary">LGALS2</name>
</gene>
<dbReference type="GeneTree" id="ENSGT00940000155025"/>
<evidence type="ECO:0000259" key="3">
    <source>
        <dbReference type="PROSITE" id="PS51304"/>
    </source>
</evidence>
<evidence type="ECO:0000313" key="4">
    <source>
        <dbReference type="Ensembl" id="ENSMMUP00000066557.1"/>
    </source>
</evidence>
<dbReference type="VGNC" id="VGNC:74254">
    <property type="gene designation" value="LGALS2"/>
</dbReference>
<reference evidence="4" key="2">
    <citation type="submission" date="2019-01" db="EMBL/GenBank/DDBJ databases">
        <authorList>
            <person name="Graves T."/>
            <person name="Eichler E.E."/>
            <person name="Wilson R.K."/>
        </authorList>
    </citation>
    <scope>NUCLEOTIDE SEQUENCE [LARGE SCALE GENOMIC DNA]</scope>
    <source>
        <strain evidence="4">17573</strain>
    </source>
</reference>
<dbReference type="InterPro" id="IPR044156">
    <property type="entry name" value="Galectin-like"/>
</dbReference>
<dbReference type="SUPFAM" id="SSF49899">
    <property type="entry name" value="Concanavalin A-like lectins/glucanases"/>
    <property type="match status" value="1"/>
</dbReference>
<dbReference type="Gene3D" id="2.60.120.200">
    <property type="match status" value="1"/>
</dbReference>
<evidence type="ECO:0000313" key="6">
    <source>
        <dbReference type="VGNC" id="VGNC:74254"/>
    </source>
</evidence>
<dbReference type="SMART" id="SM00276">
    <property type="entry name" value="GLECT"/>
    <property type="match status" value="1"/>
</dbReference>
<dbReference type="InterPro" id="IPR013320">
    <property type="entry name" value="ConA-like_dom_sf"/>
</dbReference>
<dbReference type="Pfam" id="PF00337">
    <property type="entry name" value="Gal-bind_lectin"/>
    <property type="match status" value="1"/>
</dbReference>
<dbReference type="PROSITE" id="PS51304">
    <property type="entry name" value="GALECTIN"/>
    <property type="match status" value="1"/>
</dbReference>
<dbReference type="FunFam" id="2.60.120.200:FF:000021">
    <property type="entry name" value="Galectin"/>
    <property type="match status" value="1"/>
</dbReference>
<dbReference type="PANTHER" id="PTHR11346">
    <property type="entry name" value="GALECTIN"/>
    <property type="match status" value="1"/>
</dbReference>
<protein>
    <recommendedName>
        <fullName evidence="2">Galectin</fullName>
    </recommendedName>
</protein>
<evidence type="ECO:0000313" key="5">
    <source>
        <dbReference type="Proteomes" id="UP000006718"/>
    </source>
</evidence>
<dbReference type="VEuPathDB" id="HostDB:ENSMMUG00000063758"/>
<dbReference type="Proteomes" id="UP000006718">
    <property type="component" value="Chromosome 10"/>
</dbReference>
<evidence type="ECO:0000256" key="2">
    <source>
        <dbReference type="RuleBase" id="RU102079"/>
    </source>
</evidence>
<dbReference type="PANTHER" id="PTHR11346:SF104">
    <property type="entry name" value="GALECTIN-2"/>
    <property type="match status" value="1"/>
</dbReference>
<dbReference type="CDD" id="cd00070">
    <property type="entry name" value="GLECT"/>
    <property type="match status" value="1"/>
</dbReference>
<dbReference type="AlphaFoldDB" id="A0A5F7ZLP9"/>
<dbReference type="GO" id="GO:0030246">
    <property type="term" value="F:carbohydrate binding"/>
    <property type="evidence" value="ECO:0007669"/>
    <property type="project" value="UniProtKB-UniRule"/>
</dbReference>
<sequence>MGKLSLPQLGPVPPRVGVDNSKTVQGVGKLWEALIRALWLCYFPAWWPPASSCGQGSYEICCWVGMRWMKVLGKCGIDFLWGFEWNVSLLAQGELEVKNMDMKPGSTLKITGRIADGADGFVINLGQGTDKLNLHFNPRFSESTIVCNSLDGSNWGQEQREDHLCFSPGSEVKFTVTFESDKFKVKLPDGHELTFPNRLGHSHLSYLSVRGGFNTSSFKLKE</sequence>
<dbReference type="Bgee" id="ENSMMUG00000063758">
    <property type="expression patterns" value="Expressed in adult mammalian kidney and 14 other cell types or tissues"/>
</dbReference>
<accession>A0A5F7ZLP9</accession>